<dbReference type="SUPFAM" id="SSF55961">
    <property type="entry name" value="Bet v1-like"/>
    <property type="match status" value="1"/>
</dbReference>
<name>A0ABW3I6A1_9FLAO</name>
<gene>
    <name evidence="2" type="ORF">ACFQ1O_14235</name>
</gene>
<dbReference type="InterPro" id="IPR023393">
    <property type="entry name" value="START-like_dom_sf"/>
</dbReference>
<evidence type="ECO:0000313" key="3">
    <source>
        <dbReference type="Proteomes" id="UP001596997"/>
    </source>
</evidence>
<dbReference type="InterPro" id="IPR051213">
    <property type="entry name" value="START_lipid_transfer"/>
</dbReference>
<dbReference type="PIRSF" id="PIRSF039033">
    <property type="entry name" value="START_dom"/>
    <property type="match status" value="1"/>
</dbReference>
<dbReference type="InterPro" id="IPR028347">
    <property type="entry name" value="START_dom_prot"/>
</dbReference>
<organism evidence="2 3">
    <name type="scientific">Pseudofulvibacter geojedonensis</name>
    <dbReference type="NCBI Taxonomy" id="1123758"/>
    <lineage>
        <taxon>Bacteria</taxon>
        <taxon>Pseudomonadati</taxon>
        <taxon>Bacteroidota</taxon>
        <taxon>Flavobacteriia</taxon>
        <taxon>Flavobacteriales</taxon>
        <taxon>Flavobacteriaceae</taxon>
        <taxon>Pseudofulvibacter</taxon>
    </lineage>
</organism>
<keyword evidence="3" id="KW-1185">Reference proteome</keyword>
<dbReference type="PROSITE" id="PS50848">
    <property type="entry name" value="START"/>
    <property type="match status" value="1"/>
</dbReference>
<dbReference type="Pfam" id="PF01852">
    <property type="entry name" value="START"/>
    <property type="match status" value="1"/>
</dbReference>
<protein>
    <submittedName>
        <fullName evidence="2">START domain-containing protein</fullName>
    </submittedName>
</protein>
<sequence>MRFFYCFILVFSFQFLTAQGEWELSKNKEGIKIYVKERKGYAVKEYRAEMILKSSLDQLLKTILNGDKLHNWTYKTDSSKLLKKESDSVFYVYMYNDFPWPVKNRDHISKLTVTHPSSTSVKVSIESAPAYIPKKSGVVRVEDFSGFWLFEEVEGGVKVTQQLYGDPAGYLPDFIANSMLVKAPYNTFLNLKKYLDKKSVMY</sequence>
<accession>A0ABW3I6A1</accession>
<dbReference type="RefSeq" id="WP_377717151.1">
    <property type="nucleotide sequence ID" value="NZ_JBHTJM010000011.1"/>
</dbReference>
<dbReference type="Proteomes" id="UP001596997">
    <property type="component" value="Unassembled WGS sequence"/>
</dbReference>
<reference evidence="3" key="1">
    <citation type="journal article" date="2019" name="Int. J. Syst. Evol. Microbiol.">
        <title>The Global Catalogue of Microorganisms (GCM) 10K type strain sequencing project: providing services to taxonomists for standard genome sequencing and annotation.</title>
        <authorList>
            <consortium name="The Broad Institute Genomics Platform"/>
            <consortium name="The Broad Institute Genome Sequencing Center for Infectious Disease"/>
            <person name="Wu L."/>
            <person name="Ma J."/>
        </authorList>
    </citation>
    <scope>NUCLEOTIDE SEQUENCE [LARGE SCALE GENOMIC DNA]</scope>
    <source>
        <strain evidence="3">CCUG 62114</strain>
    </source>
</reference>
<evidence type="ECO:0000313" key="2">
    <source>
        <dbReference type="EMBL" id="MFD0965172.1"/>
    </source>
</evidence>
<dbReference type="PANTHER" id="PTHR19308">
    <property type="entry name" value="PHOSPHATIDYLCHOLINE TRANSFER PROTEIN"/>
    <property type="match status" value="1"/>
</dbReference>
<comment type="caution">
    <text evidence="2">The sequence shown here is derived from an EMBL/GenBank/DDBJ whole genome shotgun (WGS) entry which is preliminary data.</text>
</comment>
<dbReference type="InterPro" id="IPR002913">
    <property type="entry name" value="START_lipid-bd_dom"/>
</dbReference>
<proteinExistence type="predicted"/>
<dbReference type="Gene3D" id="3.30.530.20">
    <property type="match status" value="1"/>
</dbReference>
<dbReference type="EMBL" id="JBHTJM010000011">
    <property type="protein sequence ID" value="MFD0965172.1"/>
    <property type="molecule type" value="Genomic_DNA"/>
</dbReference>
<feature type="domain" description="START" evidence="1">
    <location>
        <begin position="22"/>
        <end position="200"/>
    </location>
</feature>
<dbReference type="PANTHER" id="PTHR19308:SF14">
    <property type="entry name" value="START DOMAIN-CONTAINING PROTEIN"/>
    <property type="match status" value="1"/>
</dbReference>
<evidence type="ECO:0000259" key="1">
    <source>
        <dbReference type="PROSITE" id="PS50848"/>
    </source>
</evidence>